<dbReference type="SUPFAM" id="SSF46785">
    <property type="entry name" value="Winged helix' DNA-binding domain"/>
    <property type="match status" value="1"/>
</dbReference>
<gene>
    <name evidence="6" type="ORF">DSM3645_27922</name>
</gene>
<evidence type="ECO:0000313" key="6">
    <source>
        <dbReference type="EMBL" id="EAQ81484.1"/>
    </source>
</evidence>
<dbReference type="PANTHER" id="PTHR42756:SF1">
    <property type="entry name" value="TRANSCRIPTIONAL REPRESSOR OF EMRAB OPERON"/>
    <property type="match status" value="1"/>
</dbReference>
<dbReference type="PRINTS" id="PR00598">
    <property type="entry name" value="HTHMARR"/>
</dbReference>
<keyword evidence="1" id="KW-0805">Transcription regulation</keyword>
<dbReference type="Gene3D" id="3.40.630.30">
    <property type="match status" value="1"/>
</dbReference>
<dbReference type="InterPro" id="IPR016181">
    <property type="entry name" value="Acyl_CoA_acyltransferase"/>
</dbReference>
<dbReference type="CDD" id="cd00090">
    <property type="entry name" value="HTH_ARSR"/>
    <property type="match status" value="1"/>
</dbReference>
<dbReference type="InterPro" id="IPR036388">
    <property type="entry name" value="WH-like_DNA-bd_sf"/>
</dbReference>
<dbReference type="eggNOG" id="COG1846">
    <property type="taxonomic scope" value="Bacteria"/>
</dbReference>
<dbReference type="GO" id="GO:0016747">
    <property type="term" value="F:acyltransferase activity, transferring groups other than amino-acyl groups"/>
    <property type="evidence" value="ECO:0007669"/>
    <property type="project" value="InterPro"/>
</dbReference>
<dbReference type="CDD" id="cd04301">
    <property type="entry name" value="NAT_SF"/>
    <property type="match status" value="1"/>
</dbReference>
<dbReference type="OrthoDB" id="273614at2"/>
<dbReference type="HOGENOM" id="CLU_065219_0_1_0"/>
<evidence type="ECO:0000259" key="5">
    <source>
        <dbReference type="PROSITE" id="PS51186"/>
    </source>
</evidence>
<dbReference type="PANTHER" id="PTHR42756">
    <property type="entry name" value="TRANSCRIPTIONAL REGULATOR, MARR"/>
    <property type="match status" value="1"/>
</dbReference>
<evidence type="ECO:0000256" key="2">
    <source>
        <dbReference type="ARBA" id="ARBA00023125"/>
    </source>
</evidence>
<dbReference type="STRING" id="314230.DSM3645_27922"/>
<dbReference type="GO" id="GO:0003677">
    <property type="term" value="F:DNA binding"/>
    <property type="evidence" value="ECO:0007669"/>
    <property type="project" value="UniProtKB-KW"/>
</dbReference>
<dbReference type="Proteomes" id="UP000004358">
    <property type="component" value="Unassembled WGS sequence"/>
</dbReference>
<dbReference type="SUPFAM" id="SSF55729">
    <property type="entry name" value="Acyl-CoA N-acyltransferases (Nat)"/>
    <property type="match status" value="1"/>
</dbReference>
<feature type="domain" description="HTH marR-type" evidence="4">
    <location>
        <begin position="22"/>
        <end position="157"/>
    </location>
</feature>
<dbReference type="InterPro" id="IPR011991">
    <property type="entry name" value="ArsR-like_HTH"/>
</dbReference>
<comment type="caution">
    <text evidence="6">The sequence shown here is derived from an EMBL/GenBank/DDBJ whole genome shotgun (WGS) entry which is preliminary data.</text>
</comment>
<evidence type="ECO:0000259" key="4">
    <source>
        <dbReference type="PROSITE" id="PS50995"/>
    </source>
</evidence>
<dbReference type="InterPro" id="IPR000835">
    <property type="entry name" value="HTH_MarR-typ"/>
</dbReference>
<reference evidence="6 7" key="1">
    <citation type="submission" date="2006-02" db="EMBL/GenBank/DDBJ databases">
        <authorList>
            <person name="Amann R."/>
            <person name="Ferriera S."/>
            <person name="Johnson J."/>
            <person name="Kravitz S."/>
            <person name="Halpern A."/>
            <person name="Remington K."/>
            <person name="Beeson K."/>
            <person name="Tran B."/>
            <person name="Rogers Y.-H."/>
            <person name="Friedman R."/>
            <person name="Venter J.C."/>
        </authorList>
    </citation>
    <scope>NUCLEOTIDE SEQUENCE [LARGE SCALE GENOMIC DNA]</scope>
    <source>
        <strain evidence="6 7">DSM 3645</strain>
    </source>
</reference>
<dbReference type="SMART" id="SM00347">
    <property type="entry name" value="HTH_MARR"/>
    <property type="match status" value="1"/>
</dbReference>
<dbReference type="PROSITE" id="PS50995">
    <property type="entry name" value="HTH_MARR_2"/>
    <property type="match status" value="1"/>
</dbReference>
<name>A3ZP10_9BACT</name>
<dbReference type="GO" id="GO:0003700">
    <property type="term" value="F:DNA-binding transcription factor activity"/>
    <property type="evidence" value="ECO:0007669"/>
    <property type="project" value="InterPro"/>
</dbReference>
<keyword evidence="2" id="KW-0238">DNA-binding</keyword>
<dbReference type="Pfam" id="PF00583">
    <property type="entry name" value="Acetyltransf_1"/>
    <property type="match status" value="1"/>
</dbReference>
<sequence length="336" mass="37727">MVAQCNYPERIMGATKRKSDSSVELVLPLREASRRLVRELGFLRPTLANSGYGPSAVHAILEIGKTPGVQARDLATTLRLDKSSMSRQLTKLESAGLVRREPASDDARSYYLFLTDVGQSLRNQIDRYASAQAKEALRQLKTADQQALVRSLSLYVEALNQNGETSPRSDEKIDEWIQEGYVPGCIGDIASLHGRSYAHGWGFGIFFEKRVATELAEFAAMLPAPGKGLWLYVKEGRTLASIAIDGNDDDSHVAHLRWFIVHETLRGMGIGRHLLARALEFADEHFNETYLWTFKGLDTARHLYESFGFQLTQELLGSQWGSTVVEQRFDRRVHRA</sequence>
<evidence type="ECO:0000256" key="1">
    <source>
        <dbReference type="ARBA" id="ARBA00023015"/>
    </source>
</evidence>
<keyword evidence="3" id="KW-0804">Transcription</keyword>
<protein>
    <submittedName>
        <fullName evidence="6">GCN5-related N-acetyltransferase:Bacterial regulatory protein, MarR</fullName>
    </submittedName>
</protein>
<dbReference type="PROSITE" id="PS51186">
    <property type="entry name" value="GNAT"/>
    <property type="match status" value="1"/>
</dbReference>
<dbReference type="EMBL" id="AANZ01000004">
    <property type="protein sequence ID" value="EAQ81484.1"/>
    <property type="molecule type" value="Genomic_DNA"/>
</dbReference>
<accession>A3ZP10</accession>
<dbReference type="eggNOG" id="COG0454">
    <property type="taxonomic scope" value="Bacteria"/>
</dbReference>
<keyword evidence="6" id="KW-0808">Transferase</keyword>
<organism evidence="6 7">
    <name type="scientific">Blastopirellula marina DSM 3645</name>
    <dbReference type="NCBI Taxonomy" id="314230"/>
    <lineage>
        <taxon>Bacteria</taxon>
        <taxon>Pseudomonadati</taxon>
        <taxon>Planctomycetota</taxon>
        <taxon>Planctomycetia</taxon>
        <taxon>Pirellulales</taxon>
        <taxon>Pirellulaceae</taxon>
        <taxon>Blastopirellula</taxon>
    </lineage>
</organism>
<dbReference type="InterPro" id="IPR036390">
    <property type="entry name" value="WH_DNA-bd_sf"/>
</dbReference>
<dbReference type="InterPro" id="IPR000182">
    <property type="entry name" value="GNAT_dom"/>
</dbReference>
<feature type="domain" description="N-acetyltransferase" evidence="5">
    <location>
        <begin position="192"/>
        <end position="331"/>
    </location>
</feature>
<dbReference type="AlphaFoldDB" id="A3ZP10"/>
<evidence type="ECO:0000256" key="3">
    <source>
        <dbReference type="ARBA" id="ARBA00023163"/>
    </source>
</evidence>
<proteinExistence type="predicted"/>
<evidence type="ECO:0000313" key="7">
    <source>
        <dbReference type="Proteomes" id="UP000004358"/>
    </source>
</evidence>
<dbReference type="Pfam" id="PF12802">
    <property type="entry name" value="MarR_2"/>
    <property type="match status" value="1"/>
</dbReference>
<dbReference type="Gene3D" id="1.10.10.10">
    <property type="entry name" value="Winged helix-like DNA-binding domain superfamily/Winged helix DNA-binding domain"/>
    <property type="match status" value="1"/>
</dbReference>